<proteinExistence type="inferred from homology"/>
<evidence type="ECO:0000256" key="1">
    <source>
        <dbReference type="ARBA" id="ARBA00007626"/>
    </source>
</evidence>
<keyword evidence="6" id="KW-1185">Reference proteome</keyword>
<sequence>MWRSKARSLLLRSLHSHTRSQSQAPRKTLALSPIPRPHLLPSRLIRNPSFFSSQHDASSPSDEAPDPGEASSWTPEEPEGSNGTPPWDLEDHDDKGAAFGEITQEPADSSPLEVEGDGDGAQVATAEISPELIKSVVSILKGGEEEAIESSLDKLEPTLSEEFVVKVIEASDGVGGKNLIGFYKRALEMEESVKTSRAMELLVLSVKSSPELGKKEAYMLWDLVKELGKEIGVLSTEMLNELISIFWQLGKAKAGFEVFNKFNEFGCSHDADSYYYTIQALGKRSMFDSAWSVCEKMLSCGNLPNREKIGEIITFFCKGKKAKEAHLVYLMAKEKNLSPPRSSLDFLICGLARNDGTVSLAFELLEDYPKGSFKYANKTYGAVVKSLCRVKKTLEAKSLLLKMVESGPAPGNASFNYVINALSKGGELEDALALMKVMESRGLRPDVYTYTVVMSGYAKGGLMDEAYRIFCEAKKRHGKLSPATYHVLTRGYCKMEEFDKALEIMKEMKVNGVQPNADEYNKMIQSLCLKALDWRSAENLLEEMKESGMYLKGATRSLVAAVREIEEEETQPEEIVLGDYSCKQILSQKAMKT</sequence>
<accession>A0A5P1E2Z7</accession>
<dbReference type="Pfam" id="PF13041">
    <property type="entry name" value="PPR_2"/>
    <property type="match status" value="2"/>
</dbReference>
<evidence type="ECO:0008006" key="7">
    <source>
        <dbReference type="Google" id="ProtNLM"/>
    </source>
</evidence>
<evidence type="ECO:0000256" key="4">
    <source>
        <dbReference type="SAM" id="MobiDB-lite"/>
    </source>
</evidence>
<feature type="repeat" description="PPR" evidence="3">
    <location>
        <begin position="270"/>
        <end position="304"/>
    </location>
</feature>
<reference evidence="6" key="1">
    <citation type="journal article" date="2017" name="Nat. Commun.">
        <title>The asparagus genome sheds light on the origin and evolution of a young Y chromosome.</title>
        <authorList>
            <person name="Harkess A."/>
            <person name="Zhou J."/>
            <person name="Xu C."/>
            <person name="Bowers J.E."/>
            <person name="Van der Hulst R."/>
            <person name="Ayyampalayam S."/>
            <person name="Mercati F."/>
            <person name="Riccardi P."/>
            <person name="McKain M.R."/>
            <person name="Kakrana A."/>
            <person name="Tang H."/>
            <person name="Ray J."/>
            <person name="Groenendijk J."/>
            <person name="Arikit S."/>
            <person name="Mathioni S.M."/>
            <person name="Nakano M."/>
            <person name="Shan H."/>
            <person name="Telgmann-Rauber A."/>
            <person name="Kanno A."/>
            <person name="Yue Z."/>
            <person name="Chen H."/>
            <person name="Li W."/>
            <person name="Chen Y."/>
            <person name="Xu X."/>
            <person name="Zhang Y."/>
            <person name="Luo S."/>
            <person name="Chen H."/>
            <person name="Gao J."/>
            <person name="Mao Z."/>
            <person name="Pires J.C."/>
            <person name="Luo M."/>
            <person name="Kudrna D."/>
            <person name="Wing R.A."/>
            <person name="Meyers B.C."/>
            <person name="Yi K."/>
            <person name="Kong H."/>
            <person name="Lavrijsen P."/>
            <person name="Sunseri F."/>
            <person name="Falavigna A."/>
            <person name="Ye Y."/>
            <person name="Leebens-Mack J.H."/>
            <person name="Chen G."/>
        </authorList>
    </citation>
    <scope>NUCLEOTIDE SEQUENCE [LARGE SCALE GENOMIC DNA]</scope>
    <source>
        <strain evidence="6">cv. DH0086</strain>
    </source>
</reference>
<dbReference type="Gene3D" id="1.25.40.10">
    <property type="entry name" value="Tetratricopeptide repeat domain"/>
    <property type="match status" value="3"/>
</dbReference>
<feature type="region of interest" description="Disordered" evidence="4">
    <location>
        <begin position="13"/>
        <end position="126"/>
    </location>
</feature>
<dbReference type="EMBL" id="CM007390">
    <property type="protein sequence ID" value="ONK56898.1"/>
    <property type="molecule type" value="Genomic_DNA"/>
</dbReference>
<dbReference type="Gramene" id="ONK56898">
    <property type="protein sequence ID" value="ONK56898"/>
    <property type="gene ID" value="A4U43_C10F14420"/>
</dbReference>
<organism evidence="5 6">
    <name type="scientific">Asparagus officinalis</name>
    <name type="common">Garden asparagus</name>
    <dbReference type="NCBI Taxonomy" id="4686"/>
    <lineage>
        <taxon>Eukaryota</taxon>
        <taxon>Viridiplantae</taxon>
        <taxon>Streptophyta</taxon>
        <taxon>Embryophyta</taxon>
        <taxon>Tracheophyta</taxon>
        <taxon>Spermatophyta</taxon>
        <taxon>Magnoliopsida</taxon>
        <taxon>Liliopsida</taxon>
        <taxon>Asparagales</taxon>
        <taxon>Asparagaceae</taxon>
        <taxon>Asparagoideae</taxon>
        <taxon>Asparagus</taxon>
    </lineage>
</organism>
<feature type="repeat" description="PPR" evidence="3">
    <location>
        <begin position="516"/>
        <end position="551"/>
    </location>
</feature>
<dbReference type="Pfam" id="PF01535">
    <property type="entry name" value="PPR"/>
    <property type="match status" value="2"/>
</dbReference>
<dbReference type="AlphaFoldDB" id="A0A5P1E2Z7"/>
<feature type="repeat" description="PPR" evidence="3">
    <location>
        <begin position="411"/>
        <end position="445"/>
    </location>
</feature>
<feature type="repeat" description="PPR" evidence="3">
    <location>
        <begin position="481"/>
        <end position="515"/>
    </location>
</feature>
<feature type="repeat" description="PPR" evidence="3">
    <location>
        <begin position="376"/>
        <end position="410"/>
    </location>
</feature>
<evidence type="ECO:0000256" key="3">
    <source>
        <dbReference type="PROSITE-ProRule" id="PRU00708"/>
    </source>
</evidence>
<dbReference type="Proteomes" id="UP000243459">
    <property type="component" value="Chromosome 10"/>
</dbReference>
<dbReference type="PROSITE" id="PS51375">
    <property type="entry name" value="PPR"/>
    <property type="match status" value="6"/>
</dbReference>
<comment type="similarity">
    <text evidence="1">Belongs to the PPR family. P subfamily.</text>
</comment>
<evidence type="ECO:0000256" key="2">
    <source>
        <dbReference type="ARBA" id="ARBA00022737"/>
    </source>
</evidence>
<evidence type="ECO:0000313" key="5">
    <source>
        <dbReference type="EMBL" id="ONK56898.1"/>
    </source>
</evidence>
<dbReference type="InterPro" id="IPR050872">
    <property type="entry name" value="PPR_P_subfamily"/>
</dbReference>
<dbReference type="OMA" id="RRAYDWA"/>
<evidence type="ECO:0000313" key="6">
    <source>
        <dbReference type="Proteomes" id="UP000243459"/>
    </source>
</evidence>
<dbReference type="NCBIfam" id="TIGR00756">
    <property type="entry name" value="PPR"/>
    <property type="match status" value="4"/>
</dbReference>
<feature type="repeat" description="PPR" evidence="3">
    <location>
        <begin position="446"/>
        <end position="480"/>
    </location>
</feature>
<dbReference type="InterPro" id="IPR011990">
    <property type="entry name" value="TPR-like_helical_dom_sf"/>
</dbReference>
<feature type="compositionally biased region" description="Polar residues" evidence="4">
    <location>
        <begin position="49"/>
        <end position="61"/>
    </location>
</feature>
<dbReference type="PANTHER" id="PTHR46128">
    <property type="entry name" value="MITOCHONDRIAL GROUP I INTRON SPLICING FACTOR CCM1"/>
    <property type="match status" value="1"/>
</dbReference>
<keyword evidence="2" id="KW-0677">Repeat</keyword>
<name>A0A5P1E2Z7_ASPOF</name>
<protein>
    <recommendedName>
        <fullName evidence="7">Pentacotripeptide-repeat region of PRORP domain-containing protein</fullName>
    </recommendedName>
</protein>
<gene>
    <name evidence="5" type="ORF">A4U43_C10F14420</name>
</gene>
<dbReference type="InterPro" id="IPR002885">
    <property type="entry name" value="PPR_rpt"/>
</dbReference>
<dbReference type="PANTHER" id="PTHR46128:SF211">
    <property type="entry name" value="PENTACOTRIPEPTIDE-REPEAT REGION OF PRORP DOMAIN-CONTAINING PROTEIN"/>
    <property type="match status" value="1"/>
</dbReference>